<reference evidence="3" key="1">
    <citation type="journal article" date="2019" name="Int. J. Syst. Evol. Microbiol.">
        <title>The Global Catalogue of Microorganisms (GCM) 10K type strain sequencing project: providing services to taxonomists for standard genome sequencing and annotation.</title>
        <authorList>
            <consortium name="The Broad Institute Genomics Platform"/>
            <consortium name="The Broad Institute Genome Sequencing Center for Infectious Disease"/>
            <person name="Wu L."/>
            <person name="Ma J."/>
        </authorList>
    </citation>
    <scope>NUCLEOTIDE SEQUENCE [LARGE SCALE GENOMIC DNA]</scope>
    <source>
        <strain evidence="3">CCUG 62953</strain>
    </source>
</reference>
<name>A0ABW3ZNL1_9RHOB</name>
<evidence type="ECO:0000313" key="2">
    <source>
        <dbReference type="EMBL" id="MFD1344238.1"/>
    </source>
</evidence>
<gene>
    <name evidence="2" type="ORF">ACFQ4E_17540</name>
</gene>
<dbReference type="Gene3D" id="2.30.110.10">
    <property type="entry name" value="Electron Transport, Fmn-binding Protein, Chain A"/>
    <property type="match status" value="1"/>
</dbReference>
<dbReference type="PANTHER" id="PTHR34818:SF1">
    <property type="entry name" value="PROTEIN BLI-3"/>
    <property type="match status" value="1"/>
</dbReference>
<proteinExistence type="predicted"/>
<evidence type="ECO:0000259" key="1">
    <source>
        <dbReference type="Pfam" id="PF16242"/>
    </source>
</evidence>
<dbReference type="RefSeq" id="WP_386805824.1">
    <property type="nucleotide sequence ID" value="NZ_JBHTMU010000042.1"/>
</dbReference>
<keyword evidence="3" id="KW-1185">Reference proteome</keyword>
<evidence type="ECO:0000313" key="3">
    <source>
        <dbReference type="Proteomes" id="UP001597135"/>
    </source>
</evidence>
<dbReference type="EMBL" id="JBHTMU010000042">
    <property type="protein sequence ID" value="MFD1344238.1"/>
    <property type="molecule type" value="Genomic_DNA"/>
</dbReference>
<organism evidence="2 3">
    <name type="scientific">Litorisediminicola beolgyonensis</name>
    <dbReference type="NCBI Taxonomy" id="1173614"/>
    <lineage>
        <taxon>Bacteria</taxon>
        <taxon>Pseudomonadati</taxon>
        <taxon>Pseudomonadota</taxon>
        <taxon>Alphaproteobacteria</taxon>
        <taxon>Rhodobacterales</taxon>
        <taxon>Paracoccaceae</taxon>
        <taxon>Litorisediminicola</taxon>
    </lineage>
</organism>
<comment type="caution">
    <text evidence="2">The sequence shown here is derived from an EMBL/GenBank/DDBJ whole genome shotgun (WGS) entry which is preliminary data.</text>
</comment>
<feature type="domain" description="General stress protein FMN-binding split barrel" evidence="1">
    <location>
        <begin position="6"/>
        <end position="147"/>
    </location>
</feature>
<dbReference type="SUPFAM" id="SSF50475">
    <property type="entry name" value="FMN-binding split barrel"/>
    <property type="match status" value="1"/>
</dbReference>
<dbReference type="Pfam" id="PF16242">
    <property type="entry name" value="Pyrid_ox_like"/>
    <property type="match status" value="1"/>
</dbReference>
<dbReference type="Proteomes" id="UP001597135">
    <property type="component" value="Unassembled WGS sequence"/>
</dbReference>
<dbReference type="InterPro" id="IPR052917">
    <property type="entry name" value="Stress-Dev_Protein"/>
</dbReference>
<accession>A0ABW3ZNL1</accession>
<dbReference type="InterPro" id="IPR012349">
    <property type="entry name" value="Split_barrel_FMN-bd"/>
</dbReference>
<dbReference type="PANTHER" id="PTHR34818">
    <property type="entry name" value="PROTEIN BLI-3"/>
    <property type="match status" value="1"/>
</dbReference>
<dbReference type="InterPro" id="IPR038725">
    <property type="entry name" value="YdaG_split_barrel_FMN-bd"/>
</dbReference>
<sequence length="156" mass="17016">MSTDLKQEFWTRLADVRAGMLDTGQGRFVPMSPYAEADESAIWFITAKGTDLVDAAEAGGDATLMISDPKADLYAQVEGRIALVDDSEKLDEIWNGVAAAWFEDGREDDSVRLVKMTPKSAEVWATKGSAGFLYEIAKAHVTHDLPDMGDHGTVTF</sequence>
<protein>
    <submittedName>
        <fullName evidence="2">Pyridoxamine 5'-phosphate oxidase family protein</fullName>
    </submittedName>
</protein>